<name>A0A812MAK8_9DINO</name>
<gene>
    <name evidence="1" type="ORF">SNAT2548_LOCUS13409</name>
</gene>
<accession>A0A812MAK8</accession>
<organism evidence="1 2">
    <name type="scientific">Symbiodinium natans</name>
    <dbReference type="NCBI Taxonomy" id="878477"/>
    <lineage>
        <taxon>Eukaryota</taxon>
        <taxon>Sar</taxon>
        <taxon>Alveolata</taxon>
        <taxon>Dinophyceae</taxon>
        <taxon>Suessiales</taxon>
        <taxon>Symbiodiniaceae</taxon>
        <taxon>Symbiodinium</taxon>
    </lineage>
</organism>
<dbReference type="EMBL" id="CAJNDS010001403">
    <property type="protein sequence ID" value="CAE7258226.1"/>
    <property type="molecule type" value="Genomic_DNA"/>
</dbReference>
<sequence length="280" mass="31342">MLPWEHRRAAPSHWFAECPAFSSSAEESDWTIEGGFHLDIITANQLPDFASWASLRHLRLCLHIPDVCDYTMPSVPGKVSTQLLWMLVDSALQLGPEDVGIYWKDLALLRAEKSLAAYDLPNDVQLCVRAHEPEAFRLHLHWGLVGMSMYVCAHWLLEFVRRTVAFQLGAHPHQVTLKFGGLELLGGARCEVLRPEALVTVQLLGSPDSFRCDLCTLPGLAASLCQDCGRGACCMHRTQCRACQQFVCSHCSSGHACMRVTEPIVVNVQWRTEQESEEET</sequence>
<keyword evidence="2" id="KW-1185">Reference proteome</keyword>
<evidence type="ECO:0000313" key="2">
    <source>
        <dbReference type="Proteomes" id="UP000604046"/>
    </source>
</evidence>
<evidence type="ECO:0000313" key="1">
    <source>
        <dbReference type="EMBL" id="CAE7258226.1"/>
    </source>
</evidence>
<protein>
    <submittedName>
        <fullName evidence="1">Uncharacterized protein</fullName>
    </submittedName>
</protein>
<dbReference type="AlphaFoldDB" id="A0A812MAK8"/>
<comment type="caution">
    <text evidence="1">The sequence shown here is derived from an EMBL/GenBank/DDBJ whole genome shotgun (WGS) entry which is preliminary data.</text>
</comment>
<reference evidence="1" key="1">
    <citation type="submission" date="2021-02" db="EMBL/GenBank/DDBJ databases">
        <authorList>
            <person name="Dougan E. K."/>
            <person name="Rhodes N."/>
            <person name="Thang M."/>
            <person name="Chan C."/>
        </authorList>
    </citation>
    <scope>NUCLEOTIDE SEQUENCE</scope>
</reference>
<proteinExistence type="predicted"/>
<dbReference type="Proteomes" id="UP000604046">
    <property type="component" value="Unassembled WGS sequence"/>
</dbReference>